<gene>
    <name evidence="2" type="ORF">WN944_025892</name>
</gene>
<accession>A0AAP0LR52</accession>
<reference evidence="2 3" key="1">
    <citation type="submission" date="2024-05" db="EMBL/GenBank/DDBJ databases">
        <title>Haplotype-resolved chromosome-level genome assembly of Huyou (Citrus changshanensis).</title>
        <authorList>
            <person name="Miao C."/>
            <person name="Chen W."/>
            <person name="Wu Y."/>
            <person name="Wang L."/>
            <person name="Zhao S."/>
            <person name="Grierson D."/>
            <person name="Xu C."/>
            <person name="Chen K."/>
        </authorList>
    </citation>
    <scope>NUCLEOTIDE SEQUENCE [LARGE SCALE GENOMIC DNA]</scope>
    <source>
        <strain evidence="2">01-14</strain>
        <tissue evidence="2">Leaf</tissue>
    </source>
</reference>
<name>A0AAP0LR52_9ROSI</name>
<comment type="caution">
    <text evidence="2">The sequence shown here is derived from an EMBL/GenBank/DDBJ whole genome shotgun (WGS) entry which is preliminary data.</text>
</comment>
<proteinExistence type="predicted"/>
<feature type="region of interest" description="Disordered" evidence="1">
    <location>
        <begin position="1"/>
        <end position="42"/>
    </location>
</feature>
<feature type="compositionally biased region" description="Basic and acidic residues" evidence="1">
    <location>
        <begin position="20"/>
        <end position="42"/>
    </location>
</feature>
<evidence type="ECO:0000256" key="1">
    <source>
        <dbReference type="SAM" id="MobiDB-lite"/>
    </source>
</evidence>
<protein>
    <submittedName>
        <fullName evidence="2">Uncharacterized protein</fullName>
    </submittedName>
</protein>
<feature type="compositionally biased region" description="Basic and acidic residues" evidence="1">
    <location>
        <begin position="1"/>
        <end position="13"/>
    </location>
</feature>
<dbReference type="AlphaFoldDB" id="A0AAP0LR52"/>
<dbReference type="Proteomes" id="UP001428341">
    <property type="component" value="Unassembled WGS sequence"/>
</dbReference>
<dbReference type="EMBL" id="JBCGBO010000024">
    <property type="protein sequence ID" value="KAK9182746.1"/>
    <property type="molecule type" value="Genomic_DNA"/>
</dbReference>
<evidence type="ECO:0000313" key="3">
    <source>
        <dbReference type="Proteomes" id="UP001428341"/>
    </source>
</evidence>
<sequence length="42" mass="4836">METKLQLEREGRRRPGKAPDGVRGKTEREGERSERKLGLELS</sequence>
<evidence type="ECO:0000313" key="2">
    <source>
        <dbReference type="EMBL" id="KAK9182746.1"/>
    </source>
</evidence>
<keyword evidence="3" id="KW-1185">Reference proteome</keyword>
<organism evidence="2 3">
    <name type="scientific">Citrus x changshan-huyou</name>
    <dbReference type="NCBI Taxonomy" id="2935761"/>
    <lineage>
        <taxon>Eukaryota</taxon>
        <taxon>Viridiplantae</taxon>
        <taxon>Streptophyta</taxon>
        <taxon>Embryophyta</taxon>
        <taxon>Tracheophyta</taxon>
        <taxon>Spermatophyta</taxon>
        <taxon>Magnoliopsida</taxon>
        <taxon>eudicotyledons</taxon>
        <taxon>Gunneridae</taxon>
        <taxon>Pentapetalae</taxon>
        <taxon>rosids</taxon>
        <taxon>malvids</taxon>
        <taxon>Sapindales</taxon>
        <taxon>Rutaceae</taxon>
        <taxon>Aurantioideae</taxon>
        <taxon>Citrus</taxon>
    </lineage>
</organism>